<reference evidence="1" key="1">
    <citation type="submission" date="2021-04" db="EMBL/GenBank/DDBJ databases">
        <title>Genome based classification of Actinospica acidithermotolerans sp. nov., an actinobacterium isolated from an Indonesian hot spring.</title>
        <authorList>
            <person name="Kusuma A.B."/>
            <person name="Putra K.E."/>
            <person name="Nafisah S."/>
            <person name="Loh J."/>
            <person name="Nouioui I."/>
            <person name="Goodfellow M."/>
        </authorList>
    </citation>
    <scope>NUCLEOTIDE SEQUENCE</scope>
    <source>
        <strain evidence="1">MGRD01-02</strain>
    </source>
</reference>
<keyword evidence="2" id="KW-1185">Reference proteome</keyword>
<evidence type="ECO:0000313" key="2">
    <source>
        <dbReference type="Proteomes" id="UP000676325"/>
    </source>
</evidence>
<gene>
    <name evidence="1" type="ORF">KDK95_10005</name>
</gene>
<dbReference type="RefSeq" id="WP_212517787.1">
    <property type="nucleotide sequence ID" value="NZ_JAGSOH010000020.1"/>
</dbReference>
<dbReference type="EMBL" id="JAGSOH010000020">
    <property type="protein sequence ID" value="MBR7826638.1"/>
    <property type="molecule type" value="Genomic_DNA"/>
</dbReference>
<dbReference type="Proteomes" id="UP000676325">
    <property type="component" value="Unassembled WGS sequence"/>
</dbReference>
<proteinExistence type="predicted"/>
<evidence type="ECO:0000313" key="1">
    <source>
        <dbReference type="EMBL" id="MBR7826638.1"/>
    </source>
</evidence>
<comment type="caution">
    <text evidence="1">The sequence shown here is derived from an EMBL/GenBank/DDBJ whole genome shotgun (WGS) entry which is preliminary data.</text>
</comment>
<accession>A0A941E9Z3</accession>
<dbReference type="AlphaFoldDB" id="A0A941E9Z3"/>
<sequence length="96" mass="10647">MGFSDFEATCGALDDGPLLALYSVLGAEYQRFRTALVAHTESMERESDSALELGERFRETLAELSVLADGVTSPDFHAGIEEFRRGRSAHRTLRTH</sequence>
<organism evidence="1 2">
    <name type="scientific">Actinospica acidithermotolerans</name>
    <dbReference type="NCBI Taxonomy" id="2828514"/>
    <lineage>
        <taxon>Bacteria</taxon>
        <taxon>Bacillati</taxon>
        <taxon>Actinomycetota</taxon>
        <taxon>Actinomycetes</taxon>
        <taxon>Catenulisporales</taxon>
        <taxon>Actinospicaceae</taxon>
        <taxon>Actinospica</taxon>
    </lineage>
</organism>
<name>A0A941E9Z3_9ACTN</name>
<protein>
    <submittedName>
        <fullName evidence="1">Uncharacterized protein</fullName>
    </submittedName>
</protein>